<dbReference type="InterPro" id="IPR033690">
    <property type="entry name" value="Adenylat_kinase_CS"/>
</dbReference>
<keyword evidence="4 9" id="KW-0418">Kinase</keyword>
<feature type="binding site" evidence="9">
    <location>
        <position position="334"/>
    </location>
    <ligand>
        <name>a ribonucleoside 5'-phosphate</name>
        <dbReference type="ChEBI" id="CHEBI:58043"/>
    </ligand>
</feature>
<dbReference type="InterPro" id="IPR000850">
    <property type="entry name" value="Adenylat/UMP-CMP_kin"/>
</dbReference>
<dbReference type="HAMAP" id="MF_03172">
    <property type="entry name" value="Adenylate_kinase_UMP_CMP_kin"/>
    <property type="match status" value="1"/>
</dbReference>
<keyword evidence="6 9" id="KW-0665">Pyrimidine biosynthesis</keyword>
<evidence type="ECO:0000256" key="10">
    <source>
        <dbReference type="SAM" id="Coils"/>
    </source>
</evidence>
<dbReference type="PROSITE" id="PS00113">
    <property type="entry name" value="ADENYLATE_KINASE"/>
    <property type="match status" value="1"/>
</dbReference>
<dbReference type="GO" id="GO:0005737">
    <property type="term" value="C:cytoplasm"/>
    <property type="evidence" value="ECO:0007669"/>
    <property type="project" value="UniProtKB-SubCell"/>
</dbReference>
<dbReference type="PANTHER" id="PTHR23359">
    <property type="entry name" value="NUCLEOTIDE KINASE"/>
    <property type="match status" value="1"/>
</dbReference>
<dbReference type="HAMAP" id="MF_00235">
    <property type="entry name" value="Adenylate_kinase_Adk"/>
    <property type="match status" value="1"/>
</dbReference>
<dbReference type="Pfam" id="PF00406">
    <property type="entry name" value="ADK"/>
    <property type="match status" value="1"/>
</dbReference>
<feature type="region of interest" description="LID" evidence="9">
    <location>
        <begin position="327"/>
        <end position="337"/>
    </location>
</feature>
<evidence type="ECO:0000256" key="11">
    <source>
        <dbReference type="SAM" id="MobiDB-lite"/>
    </source>
</evidence>
<evidence type="ECO:0000256" key="8">
    <source>
        <dbReference type="ARBA" id="ARBA00048116"/>
    </source>
</evidence>
<evidence type="ECO:0000256" key="6">
    <source>
        <dbReference type="ARBA" id="ARBA00022975"/>
    </source>
</evidence>
<keyword evidence="5 9" id="KW-0067">ATP-binding</keyword>
<proteinExistence type="inferred from homology"/>
<comment type="similarity">
    <text evidence="9">Belongs to the adenylate kinase family. UMP-CMP kinase subfamily.</text>
</comment>
<name>A0A1R1PD83_ZANCU</name>
<evidence type="ECO:0000256" key="9">
    <source>
        <dbReference type="HAMAP-Rule" id="MF_03172"/>
    </source>
</evidence>
<comment type="caution">
    <text evidence="12">The sequence shown here is derived from an EMBL/GenBank/DDBJ whole genome shotgun (WGS) entry which is preliminary data.</text>
</comment>
<feature type="binding site" evidence="9">
    <location>
        <position position="297"/>
    </location>
    <ligand>
        <name>a ribonucleoside 5'-phosphate</name>
        <dbReference type="ChEBI" id="CHEBI:58043"/>
    </ligand>
</feature>
<protein>
    <recommendedName>
        <fullName evidence="9">Uridylate kinase</fullName>
        <shortName evidence="9">UK</shortName>
        <ecNumber evidence="9">2.7.4.14</ecNumber>
    </recommendedName>
    <alternativeName>
        <fullName evidence="9">ATP:UMP phosphotransferase</fullName>
    </alternativeName>
    <alternativeName>
        <fullName evidence="9">Deoxycytidylate kinase</fullName>
        <shortName evidence="9">CK</shortName>
        <shortName evidence="9">dCMP kinase</shortName>
    </alternativeName>
    <alternativeName>
        <fullName evidence="9">Uridine monophosphate kinase</fullName>
        <shortName evidence="9">UMP kinase</shortName>
        <shortName evidence="9">UMPK</shortName>
    </alternativeName>
</protein>
<keyword evidence="13" id="KW-1185">Reference proteome</keyword>
<comment type="domain">
    <text evidence="9">Consists of three domains, a large central CORE domain and two small peripheral domains, NMPbind and LID, which undergo movements during catalysis. The LID domain closes over the site of phosphoryl transfer upon ATP binding. Assembling and dissambling the active center during each catalytic cycle provides an effective means to prevent ATP hydrolysis.</text>
</comment>
<evidence type="ECO:0000256" key="2">
    <source>
        <dbReference type="ARBA" id="ARBA00022679"/>
    </source>
</evidence>
<organism evidence="12 13">
    <name type="scientific">Zancudomyces culisetae</name>
    <name type="common">Gut fungus</name>
    <name type="synonym">Smittium culisetae</name>
    <dbReference type="NCBI Taxonomy" id="1213189"/>
    <lineage>
        <taxon>Eukaryota</taxon>
        <taxon>Fungi</taxon>
        <taxon>Fungi incertae sedis</taxon>
        <taxon>Zoopagomycota</taxon>
        <taxon>Kickxellomycotina</taxon>
        <taxon>Harpellomycetes</taxon>
        <taxon>Harpellales</taxon>
        <taxon>Legeriomycetaceae</taxon>
        <taxon>Zancudomyces</taxon>
    </lineage>
</organism>
<sequence>MPSVSIGERITYSLTQFIIESHEIATMSFQRLVSRQLLKSNTRLVQGNGMAISRLQNSLAPSTQSLNKNLACYSTANKKYTKAQKGVAGDKGTSGGSGGSGGGRGRMPTVPAILAVMSLVFSAFYMFKDSDKNKEMAKVQKDELEQEKEELIAMLKEQDKLEKESKDKTVSDKDGADTEGYVPGKIVSERFSQKEIDEFPFDKKTVVFVLGGPGSGKGTNSAYLVRDYGFVHLSAGDLLRAEQKREGSKVGELIAHYIKEGQIVPYEVTIGLLRDAMMDHKESDKFLIDGFPRSMEQKVAFENGVTNCKFVLYFECIEPILVERIMNRAKTSGRSDDNIDSLKKRFKVFQNESYPVVAEYLKYNKVCTVNCNDSVDKVYSNTKECLEKFK</sequence>
<feature type="binding site" evidence="9">
    <location>
        <begin position="290"/>
        <end position="293"/>
    </location>
    <ligand>
        <name>a ribonucleoside 5'-phosphate</name>
        <dbReference type="ChEBI" id="CHEBI:58043"/>
    </ligand>
</feature>
<dbReference type="GO" id="GO:0005634">
    <property type="term" value="C:nucleus"/>
    <property type="evidence" value="ECO:0007669"/>
    <property type="project" value="UniProtKB-SubCell"/>
</dbReference>
<evidence type="ECO:0000256" key="4">
    <source>
        <dbReference type="ARBA" id="ARBA00022777"/>
    </source>
</evidence>
<comment type="cofactor">
    <cofactor evidence="9">
        <name>Mg(2+)</name>
        <dbReference type="ChEBI" id="CHEBI:18420"/>
    </cofactor>
    <text evidence="9">Binds 1 Mg(2+) ion per monomer.</text>
</comment>
<dbReference type="NCBIfam" id="TIGR01359">
    <property type="entry name" value="UMP_CMP_kin_fam"/>
    <property type="match status" value="1"/>
</dbReference>
<feature type="binding site" evidence="9">
    <location>
        <position position="345"/>
    </location>
    <ligand>
        <name>a ribonucleoside 5'-phosphate</name>
        <dbReference type="ChEBI" id="CHEBI:58043"/>
    </ligand>
</feature>
<dbReference type="FunFam" id="3.40.50.300:FF:000315">
    <property type="entry name" value="Adenylate kinase 1"/>
    <property type="match status" value="1"/>
</dbReference>
<feature type="binding site" evidence="9">
    <location>
        <position position="240"/>
    </location>
    <ligand>
        <name>a ribonucleoside 5'-phosphate</name>
        <dbReference type="ChEBI" id="CHEBI:58043"/>
    </ligand>
</feature>
<keyword evidence="7 9" id="KW-0539">Nucleus</keyword>
<evidence type="ECO:0000256" key="1">
    <source>
        <dbReference type="ARBA" id="ARBA00022490"/>
    </source>
</evidence>
<feature type="binding site" evidence="9">
    <location>
        <begin position="214"/>
        <end position="219"/>
    </location>
    <ligand>
        <name>ATP</name>
        <dbReference type="ChEBI" id="CHEBI:30616"/>
    </ligand>
</feature>
<feature type="binding site" evidence="9">
    <location>
        <position position="373"/>
    </location>
    <ligand>
        <name>ATP</name>
        <dbReference type="ChEBI" id="CHEBI:30616"/>
    </ligand>
</feature>
<dbReference type="EC" id="2.7.4.14" evidence="9"/>
<dbReference type="Proteomes" id="UP000188320">
    <property type="component" value="Unassembled WGS sequence"/>
</dbReference>
<dbReference type="InterPro" id="IPR027417">
    <property type="entry name" value="P-loop_NTPase"/>
</dbReference>
<evidence type="ECO:0000313" key="12">
    <source>
        <dbReference type="EMBL" id="OMH78954.1"/>
    </source>
</evidence>
<comment type="subunit">
    <text evidence="9">Monomer.</text>
</comment>
<dbReference type="PRINTS" id="PR00094">
    <property type="entry name" value="ADENYLTKNASE"/>
</dbReference>
<feature type="region of interest" description="Disordered" evidence="11">
    <location>
        <begin position="83"/>
        <end position="105"/>
    </location>
</feature>
<dbReference type="InterPro" id="IPR006266">
    <property type="entry name" value="UMP_CMP_kinase"/>
</dbReference>
<feature type="region of interest" description="NMPbind" evidence="9">
    <location>
        <begin position="234"/>
        <end position="264"/>
    </location>
</feature>
<comment type="subcellular location">
    <subcellularLocation>
        <location evidence="9">Cytoplasm</location>
    </subcellularLocation>
    <subcellularLocation>
        <location evidence="9">Nucleus</location>
    </subcellularLocation>
    <text evidence="9">Predominantly cytoplasmic.</text>
</comment>
<evidence type="ECO:0000256" key="7">
    <source>
        <dbReference type="ARBA" id="ARBA00023242"/>
    </source>
</evidence>
<dbReference type="GO" id="GO:0006207">
    <property type="term" value="P:'de novo' pyrimidine nucleobase biosynthetic process"/>
    <property type="evidence" value="ECO:0007669"/>
    <property type="project" value="InterPro"/>
</dbReference>
<feature type="compositionally biased region" description="Gly residues" evidence="11">
    <location>
        <begin position="92"/>
        <end position="105"/>
    </location>
</feature>
<accession>A0A1R1PD83</accession>
<evidence type="ECO:0000256" key="3">
    <source>
        <dbReference type="ARBA" id="ARBA00022741"/>
    </source>
</evidence>
<reference evidence="13" key="1">
    <citation type="submission" date="2017-01" db="EMBL/GenBank/DDBJ databases">
        <authorList>
            <person name="Wang Y."/>
            <person name="White M."/>
            <person name="Kvist S."/>
            <person name="Moncalvo J.-M."/>
        </authorList>
    </citation>
    <scope>NUCLEOTIDE SEQUENCE [LARGE SCALE GENOMIC DNA]</scope>
    <source>
        <strain evidence="13">COL-18-3</strain>
    </source>
</reference>
<keyword evidence="3 9" id="KW-0547">Nucleotide-binding</keyword>
<gene>
    <name evidence="12" type="ORF">AX774_g7637</name>
</gene>
<comment type="catalytic activity">
    <reaction evidence="8 9">
        <text>UMP + ATP = UDP + ADP</text>
        <dbReference type="Rhea" id="RHEA:24400"/>
        <dbReference type="ChEBI" id="CHEBI:30616"/>
        <dbReference type="ChEBI" id="CHEBI:57865"/>
        <dbReference type="ChEBI" id="CHEBI:58223"/>
        <dbReference type="ChEBI" id="CHEBI:456216"/>
        <dbReference type="EC" id="2.7.4.14"/>
    </reaction>
</comment>
<dbReference type="GO" id="GO:0005524">
    <property type="term" value="F:ATP binding"/>
    <property type="evidence" value="ECO:0007669"/>
    <property type="project" value="UniProtKB-KW"/>
</dbReference>
<dbReference type="CDD" id="cd01428">
    <property type="entry name" value="ADK"/>
    <property type="match status" value="1"/>
</dbReference>
<evidence type="ECO:0000256" key="5">
    <source>
        <dbReference type="ARBA" id="ARBA00022840"/>
    </source>
</evidence>
<dbReference type="SUPFAM" id="SSF52540">
    <property type="entry name" value="P-loop containing nucleoside triphosphate hydrolases"/>
    <property type="match status" value="1"/>
</dbReference>
<dbReference type="AlphaFoldDB" id="A0A1R1PD83"/>
<keyword evidence="1 9" id="KW-0963">Cytoplasm</keyword>
<dbReference type="Gene3D" id="3.40.50.300">
    <property type="entry name" value="P-loop containing nucleotide triphosphate hydrolases"/>
    <property type="match status" value="1"/>
</dbReference>
<dbReference type="OrthoDB" id="442176at2759"/>
<keyword evidence="2 9" id="KW-0808">Transferase</keyword>
<dbReference type="GO" id="GO:0006221">
    <property type="term" value="P:pyrimidine nucleotide biosynthetic process"/>
    <property type="evidence" value="ECO:0007669"/>
    <property type="project" value="UniProtKB-UniRule"/>
</dbReference>
<keyword evidence="10" id="KW-0175">Coiled coil</keyword>
<comment type="function">
    <text evidence="9">Catalyzes the phosphorylation of pyrimidine nucleoside monophosphates at the expense of ATP. Plays an important role in de novo pyrimidine nucleotide biosynthesis. Has preference for UMP and dUMP as phosphate acceptors, but can also use CMP, dCMP and AMP.</text>
</comment>
<dbReference type="EMBL" id="LSSK01001719">
    <property type="protein sequence ID" value="OMH78954.1"/>
    <property type="molecule type" value="Genomic_DNA"/>
</dbReference>
<feature type="coiled-coil region" evidence="10">
    <location>
        <begin position="127"/>
        <end position="164"/>
    </location>
</feature>
<feature type="binding site" evidence="9">
    <location>
        <begin position="262"/>
        <end position="264"/>
    </location>
    <ligand>
        <name>a ribonucleoside 5'-phosphate</name>
        <dbReference type="ChEBI" id="CHEBI:58043"/>
    </ligand>
</feature>
<evidence type="ECO:0000313" key="13">
    <source>
        <dbReference type="Proteomes" id="UP000188320"/>
    </source>
</evidence>
<dbReference type="GO" id="GO:0033862">
    <property type="term" value="F:UMP kinase activity"/>
    <property type="evidence" value="ECO:0007669"/>
    <property type="project" value="RHEA"/>
</dbReference>
<feature type="binding site" evidence="9">
    <location>
        <position position="328"/>
    </location>
    <ligand>
        <name>ATP</name>
        <dbReference type="ChEBI" id="CHEBI:30616"/>
    </ligand>
</feature>